<protein>
    <submittedName>
        <fullName evidence="3">Amidohydrolase</fullName>
    </submittedName>
</protein>
<organism evidence="3 4">
    <name type="scientific">Maliponia aquimaris</name>
    <dbReference type="NCBI Taxonomy" id="1673631"/>
    <lineage>
        <taxon>Bacteria</taxon>
        <taxon>Pseudomonadati</taxon>
        <taxon>Pseudomonadota</taxon>
        <taxon>Alphaproteobacteria</taxon>
        <taxon>Rhodobacterales</taxon>
        <taxon>Paracoccaceae</taxon>
        <taxon>Maliponia</taxon>
    </lineage>
</organism>
<gene>
    <name evidence="3" type="ORF">MAA8898_03015</name>
</gene>
<evidence type="ECO:0000259" key="2">
    <source>
        <dbReference type="Pfam" id="PF04909"/>
    </source>
</evidence>
<proteinExistence type="inferred from homology"/>
<dbReference type="OrthoDB" id="9787654at2"/>
<comment type="similarity">
    <text evidence="1">Belongs to the metallo-dependent hydrolases superfamily.</text>
</comment>
<dbReference type="InterPro" id="IPR052350">
    <property type="entry name" value="Metallo-dep_Lactonases"/>
</dbReference>
<dbReference type="Proteomes" id="UP000207598">
    <property type="component" value="Unassembled WGS sequence"/>
</dbReference>
<dbReference type="EMBL" id="FXYF01000008">
    <property type="protein sequence ID" value="SMX44589.1"/>
    <property type="molecule type" value="Genomic_DNA"/>
</dbReference>
<evidence type="ECO:0000313" key="3">
    <source>
        <dbReference type="EMBL" id="SMX44589.1"/>
    </source>
</evidence>
<dbReference type="GO" id="GO:0016787">
    <property type="term" value="F:hydrolase activity"/>
    <property type="evidence" value="ECO:0007669"/>
    <property type="project" value="UniProtKB-KW"/>
</dbReference>
<dbReference type="InterPro" id="IPR006680">
    <property type="entry name" value="Amidohydro-rel"/>
</dbReference>
<evidence type="ECO:0000256" key="1">
    <source>
        <dbReference type="ARBA" id="ARBA00038310"/>
    </source>
</evidence>
<feature type="domain" description="Amidohydrolase-related" evidence="2">
    <location>
        <begin position="4"/>
        <end position="278"/>
    </location>
</feature>
<dbReference type="RefSeq" id="WP_094021827.1">
    <property type="nucleotide sequence ID" value="NZ_FXYF01000008.1"/>
</dbReference>
<keyword evidence="3" id="KW-0378">Hydrolase</keyword>
<evidence type="ECO:0000313" key="4">
    <source>
        <dbReference type="Proteomes" id="UP000207598"/>
    </source>
</evidence>
<dbReference type="InterPro" id="IPR032466">
    <property type="entry name" value="Metal_Hydrolase"/>
</dbReference>
<keyword evidence="4" id="KW-1185">Reference proteome</keyword>
<reference evidence="3 4" key="1">
    <citation type="submission" date="2017-05" db="EMBL/GenBank/DDBJ databases">
        <authorList>
            <person name="Song R."/>
            <person name="Chenine A.L."/>
            <person name="Ruprecht R.M."/>
        </authorList>
    </citation>
    <scope>NUCLEOTIDE SEQUENCE [LARGE SCALE GENOMIC DNA]</scope>
    <source>
        <strain evidence="3 4">CECT 8898</strain>
    </source>
</reference>
<dbReference type="Gene3D" id="3.20.20.140">
    <property type="entry name" value="Metal-dependent hydrolases"/>
    <property type="match status" value="1"/>
</dbReference>
<dbReference type="AlphaFoldDB" id="A0A238KP34"/>
<sequence>MTQIDAHHHFWHPARGDYGWMPPDDPILTRPCHPADLADALARTGVEKTVLVQAAPTLEETEYLLGIADCTPHVARVVGWINFEDPTQIAHLRRLARHPKFAGVRPMIQDLPDDTWMLREDVQWAYQALIELDLTFDCLGFPRHLPHFHTLLTRYPQMRAVIDHCLKPQLRSHSADSLKSWAEGITRLAQDTSANIKLSGLVTEHDSLPDDTLLRPYTDHVLATFGPHRTMWGSDWPVSRLRCDYADWHAQARRLTAHLSEPDQAQIFGGTAARFYRI</sequence>
<dbReference type="PANTHER" id="PTHR43569:SF2">
    <property type="entry name" value="AMIDOHYDROLASE-RELATED DOMAIN-CONTAINING PROTEIN"/>
    <property type="match status" value="1"/>
</dbReference>
<accession>A0A238KP34</accession>
<name>A0A238KP34_9RHOB</name>
<dbReference type="PANTHER" id="PTHR43569">
    <property type="entry name" value="AMIDOHYDROLASE"/>
    <property type="match status" value="1"/>
</dbReference>
<dbReference type="SUPFAM" id="SSF51556">
    <property type="entry name" value="Metallo-dependent hydrolases"/>
    <property type="match status" value="1"/>
</dbReference>
<dbReference type="Pfam" id="PF04909">
    <property type="entry name" value="Amidohydro_2"/>
    <property type="match status" value="1"/>
</dbReference>